<gene>
    <name evidence="2" type="ORF">COT24_02715</name>
</gene>
<comment type="caution">
    <text evidence="2">The sequence shown here is derived from an EMBL/GenBank/DDBJ whole genome shotgun (WGS) entry which is preliminary data.</text>
</comment>
<proteinExistence type="predicted"/>
<evidence type="ECO:0000256" key="1">
    <source>
        <dbReference type="SAM" id="Phobius"/>
    </source>
</evidence>
<feature type="transmembrane region" description="Helical" evidence="1">
    <location>
        <begin position="342"/>
        <end position="359"/>
    </location>
</feature>
<keyword evidence="1" id="KW-1133">Transmembrane helix</keyword>
<accession>A0A2H0YVR8</accession>
<keyword evidence="1" id="KW-0812">Transmembrane</keyword>
<dbReference type="Gene3D" id="2.60.40.3680">
    <property type="match status" value="1"/>
</dbReference>
<dbReference type="EMBL" id="PEXU01000033">
    <property type="protein sequence ID" value="PIS42585.1"/>
    <property type="molecule type" value="Genomic_DNA"/>
</dbReference>
<evidence type="ECO:0000313" key="3">
    <source>
        <dbReference type="Proteomes" id="UP000231542"/>
    </source>
</evidence>
<dbReference type="Proteomes" id="UP000231542">
    <property type="component" value="Unassembled WGS sequence"/>
</dbReference>
<protein>
    <submittedName>
        <fullName evidence="2">Uncharacterized protein</fullName>
    </submittedName>
</protein>
<name>A0A2H0YVR8_9BACT</name>
<sequence>MKKFLILLVIFLFLPLVTKANIAPVSVPGQGIVPVDADYGSMSTTDTVTMKSETVLINIRLLDKRIVNSEENSDAYTSSAAAANVKATFNLENITDNEIKDFPVGFPFSTGGVVNNHNMLITNGWARLQNLAVEVDGQKINYEEKEFLVPNYPPLTDYTEPWAVWKMDFAKKGDGGSKKQITLSYDIISSDWYHTEFYGASEPDKDYFSGSFYYILHTGQGWQGNIGSSRIKFFFPKEIKMDIEKFDVNGVEAYSLQALPDNYSIDKTDHAIEWDFTNWKPAPAYKNNSFSGDIWVNFMYPDTLAYCEKTFSYVNVNHAGNVNLNSSPQAVATDAVKNGYSVFAYLLPILAFIILIGLLKMRRKINTTKKTGKYSTK</sequence>
<organism evidence="2 3">
    <name type="scientific">Candidatus Kerfeldbacteria bacterium CG08_land_8_20_14_0_20_40_16</name>
    <dbReference type="NCBI Taxonomy" id="2014244"/>
    <lineage>
        <taxon>Bacteria</taxon>
        <taxon>Candidatus Kerfeldiibacteriota</taxon>
    </lineage>
</organism>
<reference evidence="2 3" key="1">
    <citation type="submission" date="2017-09" db="EMBL/GenBank/DDBJ databases">
        <title>Depth-based differentiation of microbial function through sediment-hosted aquifers and enrichment of novel symbionts in the deep terrestrial subsurface.</title>
        <authorList>
            <person name="Probst A.J."/>
            <person name="Ladd B."/>
            <person name="Jarett J.K."/>
            <person name="Geller-Mcgrath D.E."/>
            <person name="Sieber C.M."/>
            <person name="Emerson J.B."/>
            <person name="Anantharaman K."/>
            <person name="Thomas B.C."/>
            <person name="Malmstrom R."/>
            <person name="Stieglmeier M."/>
            <person name="Klingl A."/>
            <person name="Woyke T."/>
            <person name="Ryan C.M."/>
            <person name="Banfield J.F."/>
        </authorList>
    </citation>
    <scope>NUCLEOTIDE SEQUENCE [LARGE SCALE GENOMIC DNA]</scope>
    <source>
        <strain evidence="2">CG08_land_8_20_14_0_20_40_16</strain>
    </source>
</reference>
<keyword evidence="1" id="KW-0472">Membrane</keyword>
<dbReference type="AlphaFoldDB" id="A0A2H0YVR8"/>
<evidence type="ECO:0000313" key="2">
    <source>
        <dbReference type="EMBL" id="PIS42585.1"/>
    </source>
</evidence>